<dbReference type="EMBL" id="MAXA01000235">
    <property type="protein sequence ID" value="OHV24382.1"/>
    <property type="molecule type" value="Genomic_DNA"/>
</dbReference>
<keyword evidence="3" id="KW-1185">Reference proteome</keyword>
<dbReference type="Pfam" id="PF11136">
    <property type="entry name" value="DUF2889"/>
    <property type="match status" value="1"/>
</dbReference>
<feature type="region of interest" description="Disordered" evidence="1">
    <location>
        <begin position="1"/>
        <end position="38"/>
    </location>
</feature>
<name>A0A1S1PUC9_9ACTN</name>
<accession>A0A1S1PUC9</accession>
<evidence type="ECO:0000313" key="3">
    <source>
        <dbReference type="Proteomes" id="UP000179769"/>
    </source>
</evidence>
<dbReference type="AlphaFoldDB" id="A0A1S1PUC9"/>
<comment type="caution">
    <text evidence="2">The sequence shown here is derived from an EMBL/GenBank/DDBJ whole genome shotgun (WGS) entry which is preliminary data.</text>
</comment>
<protein>
    <recommendedName>
        <fullName evidence="4">DUF2889 domain-containing protein</fullName>
    </recommendedName>
</protein>
<dbReference type="InterPro" id="IPR021312">
    <property type="entry name" value="DUF2889"/>
</dbReference>
<sequence length="348" mass="36861">MASNWELVPPPPAEPPLHPRRGIHEPTAGSPPRRPGSVRRTITLDSLRPDGPTGNLILIGRGRDLATGPEGAASVIAEAMFRFEIAFQSRREILRVETAPEVPELAGLIGVSSTSGFRRHLAEIVPELRATHPLLAALFDDAPVTSLVSGYATARMGLVHGDGRIMLAQADQCAGWARGATIINSIEDGNGPPMVTGPRAPSLLVPDDPMAWHALTGLPPHGMRRARRLDLLPAGVDALQVDVLFRDSYQSDSGPEAVIHEYTVNALLDPETMTFTEIESTPRALPWVECPSAAASAARLAGAAAADVRQVVGTTFRGTSTCTHLNDTLRSLGDVPALAAMLPGRSAP</sequence>
<dbReference type="Proteomes" id="UP000179769">
    <property type="component" value="Unassembled WGS sequence"/>
</dbReference>
<evidence type="ECO:0008006" key="4">
    <source>
        <dbReference type="Google" id="ProtNLM"/>
    </source>
</evidence>
<dbReference type="OrthoDB" id="7530149at2"/>
<evidence type="ECO:0000256" key="1">
    <source>
        <dbReference type="SAM" id="MobiDB-lite"/>
    </source>
</evidence>
<organism evidence="2 3">
    <name type="scientific">Parafrankia soli</name>
    <dbReference type="NCBI Taxonomy" id="2599596"/>
    <lineage>
        <taxon>Bacteria</taxon>
        <taxon>Bacillati</taxon>
        <taxon>Actinomycetota</taxon>
        <taxon>Actinomycetes</taxon>
        <taxon>Frankiales</taxon>
        <taxon>Frankiaceae</taxon>
        <taxon>Parafrankia</taxon>
    </lineage>
</organism>
<reference evidence="3" key="1">
    <citation type="submission" date="2016-07" db="EMBL/GenBank/DDBJ databases">
        <title>Frankia sp. NRRL B-16219 Genome sequencing.</title>
        <authorList>
            <person name="Ghodhbane-Gtari F."/>
            <person name="Swanson E."/>
            <person name="Gueddou A."/>
            <person name="Louati M."/>
            <person name="Nouioui I."/>
            <person name="Hezbri K."/>
            <person name="Abebe-Akele F."/>
            <person name="Simpson S."/>
            <person name="Morris K."/>
            <person name="Thomas K."/>
            <person name="Gtari M."/>
            <person name="Tisa L.S."/>
        </authorList>
    </citation>
    <scope>NUCLEOTIDE SEQUENCE [LARGE SCALE GENOMIC DNA]</scope>
    <source>
        <strain evidence="3">NRRL B-16219</strain>
    </source>
</reference>
<proteinExistence type="predicted"/>
<gene>
    <name evidence="2" type="ORF">BBK14_05885</name>
</gene>
<evidence type="ECO:0000313" key="2">
    <source>
        <dbReference type="EMBL" id="OHV24382.1"/>
    </source>
</evidence>